<dbReference type="EMBL" id="ML769387">
    <property type="protein sequence ID" value="KAE9409674.1"/>
    <property type="molecule type" value="Genomic_DNA"/>
</dbReference>
<proteinExistence type="predicted"/>
<keyword evidence="2" id="KW-1185">Reference proteome</keyword>
<evidence type="ECO:0000313" key="1">
    <source>
        <dbReference type="EMBL" id="KAE9409674.1"/>
    </source>
</evidence>
<gene>
    <name evidence="1" type="ORF">BT96DRAFT_532208</name>
</gene>
<evidence type="ECO:0000313" key="2">
    <source>
        <dbReference type="Proteomes" id="UP000799118"/>
    </source>
</evidence>
<organism evidence="1 2">
    <name type="scientific">Gymnopus androsaceus JB14</name>
    <dbReference type="NCBI Taxonomy" id="1447944"/>
    <lineage>
        <taxon>Eukaryota</taxon>
        <taxon>Fungi</taxon>
        <taxon>Dikarya</taxon>
        <taxon>Basidiomycota</taxon>
        <taxon>Agaricomycotina</taxon>
        <taxon>Agaricomycetes</taxon>
        <taxon>Agaricomycetidae</taxon>
        <taxon>Agaricales</taxon>
        <taxon>Marasmiineae</taxon>
        <taxon>Omphalotaceae</taxon>
        <taxon>Gymnopus</taxon>
    </lineage>
</organism>
<dbReference type="Proteomes" id="UP000799118">
    <property type="component" value="Unassembled WGS sequence"/>
</dbReference>
<sequence length="230" mass="25601">MKSTQCPFIVDFPGTGSNPTVSFPIELSSPPFEGTGRLIFIQDCMGQALGSPRMLRTLLMTSISPRNECPRLTEEGKYSSTDINIIIHDLEAKYHPTHILVVSSSNNPWHMLLYPVHASILGMFCPKLRIGLERSPMDHEKINPALPPGPKEVALRVKQIQLTFPDTLGVLLTYLYTRCQHFIVRQCLPMYTIKGPCGEPTVDLSDEQYAESLGYLIAQGVHTIRSSSTS</sequence>
<dbReference type="AlphaFoldDB" id="A0A6A4IMK9"/>
<name>A0A6A4IMK9_9AGAR</name>
<protein>
    <submittedName>
        <fullName evidence="1">Uncharacterized protein</fullName>
    </submittedName>
</protein>
<reference evidence="1" key="1">
    <citation type="journal article" date="2019" name="Environ. Microbiol.">
        <title>Fungal ecological strategies reflected in gene transcription - a case study of two litter decomposers.</title>
        <authorList>
            <person name="Barbi F."/>
            <person name="Kohler A."/>
            <person name="Barry K."/>
            <person name="Baskaran P."/>
            <person name="Daum C."/>
            <person name="Fauchery L."/>
            <person name="Ihrmark K."/>
            <person name="Kuo A."/>
            <person name="LaButti K."/>
            <person name="Lipzen A."/>
            <person name="Morin E."/>
            <person name="Grigoriev I.V."/>
            <person name="Henrissat B."/>
            <person name="Lindahl B."/>
            <person name="Martin F."/>
        </authorList>
    </citation>
    <scope>NUCLEOTIDE SEQUENCE</scope>
    <source>
        <strain evidence="1">JB14</strain>
    </source>
</reference>
<accession>A0A6A4IMK9</accession>